<dbReference type="RefSeq" id="XP_005649188.1">
    <property type="nucleotide sequence ID" value="XM_005649131.1"/>
</dbReference>
<dbReference type="InterPro" id="IPR050324">
    <property type="entry name" value="CDP-alcohol_PTase-I"/>
</dbReference>
<dbReference type="PANTHER" id="PTHR14269:SF62">
    <property type="entry name" value="CDP-DIACYLGLYCEROL--GLYCEROL-3-PHOSPHATE 3-PHOSPHATIDYLTRANSFERASE 1, CHLOROPLASTIC"/>
    <property type="match status" value="1"/>
</dbReference>
<evidence type="ECO:0000313" key="2">
    <source>
        <dbReference type="Proteomes" id="UP000007264"/>
    </source>
</evidence>
<gene>
    <name evidence="1" type="ORF">COCSUDRAFT_53024</name>
</gene>
<dbReference type="Proteomes" id="UP000007264">
    <property type="component" value="Unassembled WGS sequence"/>
</dbReference>
<organism evidence="1 2">
    <name type="scientific">Coccomyxa subellipsoidea (strain C-169)</name>
    <name type="common">Green microalga</name>
    <dbReference type="NCBI Taxonomy" id="574566"/>
    <lineage>
        <taxon>Eukaryota</taxon>
        <taxon>Viridiplantae</taxon>
        <taxon>Chlorophyta</taxon>
        <taxon>core chlorophytes</taxon>
        <taxon>Trebouxiophyceae</taxon>
        <taxon>Trebouxiophyceae incertae sedis</taxon>
        <taxon>Coccomyxaceae</taxon>
        <taxon>Coccomyxa</taxon>
        <taxon>Coccomyxa subellipsoidea</taxon>
    </lineage>
</organism>
<keyword evidence="2" id="KW-1185">Reference proteome</keyword>
<dbReference type="PANTHER" id="PTHR14269">
    <property type="entry name" value="CDP-DIACYLGLYCEROL--GLYCEROL-3-PHOSPHATE 3-PHOSPHATIDYLTRANSFERASE-RELATED"/>
    <property type="match status" value="1"/>
</dbReference>
<dbReference type="GO" id="GO:0046474">
    <property type="term" value="P:glycerophospholipid biosynthetic process"/>
    <property type="evidence" value="ECO:0007669"/>
    <property type="project" value="TreeGrafter"/>
</dbReference>
<dbReference type="EMBL" id="AGSI01000005">
    <property type="protein sequence ID" value="EIE24644.1"/>
    <property type="molecule type" value="Genomic_DNA"/>
</dbReference>
<dbReference type="AlphaFoldDB" id="I0Z1X5"/>
<comment type="caution">
    <text evidence="1">The sequence shown here is derived from an EMBL/GenBank/DDBJ whole genome shotgun (WGS) entry which is preliminary data.</text>
</comment>
<protein>
    <submittedName>
        <fullName evidence="1">Uncharacterized protein</fullName>
    </submittedName>
</protein>
<sequence>MRVCRVLAAKRNVGSSQPEKQQVWTIPTILTVCRVLAIPVLIAGNDWVLPVISSVIIGREIAMSALRELAASLGGEAYSAVAVSSWGKWKTATQTI</sequence>
<name>I0Z1X5_COCSC</name>
<accession>I0Z1X5</accession>
<dbReference type="GeneID" id="17042645"/>
<reference evidence="1 2" key="1">
    <citation type="journal article" date="2012" name="Genome Biol.">
        <title>The genome of the polar eukaryotic microalga coccomyxa subellipsoidea reveals traits of cold adaptation.</title>
        <authorList>
            <person name="Blanc G."/>
            <person name="Agarkova I."/>
            <person name="Grimwood J."/>
            <person name="Kuo A."/>
            <person name="Brueggeman A."/>
            <person name="Dunigan D."/>
            <person name="Gurnon J."/>
            <person name="Ladunga I."/>
            <person name="Lindquist E."/>
            <person name="Lucas S."/>
            <person name="Pangilinan J."/>
            <person name="Proschold T."/>
            <person name="Salamov A."/>
            <person name="Schmutz J."/>
            <person name="Weeks D."/>
            <person name="Yamada T."/>
            <person name="Claverie J.M."/>
            <person name="Grigoriev I."/>
            <person name="Van Etten J."/>
            <person name="Lomsadze A."/>
            <person name="Borodovsky M."/>
        </authorList>
    </citation>
    <scope>NUCLEOTIDE SEQUENCE [LARGE SCALE GENOMIC DNA]</scope>
    <source>
        <strain evidence="1 2">C-169</strain>
    </source>
</reference>
<dbReference type="OrthoDB" id="29657at2759"/>
<evidence type="ECO:0000313" key="1">
    <source>
        <dbReference type="EMBL" id="EIE24644.1"/>
    </source>
</evidence>
<dbReference type="GO" id="GO:0008444">
    <property type="term" value="F:CDP-diacylglycerol-glycerol-3-phosphate 3-phosphatidyltransferase activity"/>
    <property type="evidence" value="ECO:0007669"/>
    <property type="project" value="TreeGrafter"/>
</dbReference>
<proteinExistence type="predicted"/>